<evidence type="ECO:0000313" key="11">
    <source>
        <dbReference type="EMBL" id="CAG5086406.1"/>
    </source>
</evidence>
<gene>
    <name evidence="11" type="ORF">OKIOD_LOCUS2759</name>
</gene>
<evidence type="ECO:0000256" key="3">
    <source>
        <dbReference type="ARBA" id="ARBA00012251"/>
    </source>
</evidence>
<name>A0ABN7S1Y2_OIKDI</name>
<dbReference type="InterPro" id="IPR003977">
    <property type="entry name" value="Parkin"/>
</dbReference>
<dbReference type="InterPro" id="IPR002867">
    <property type="entry name" value="IBR_dom"/>
</dbReference>
<keyword evidence="6" id="KW-0677">Repeat</keyword>
<sequence>MDEERKLVRERVLCSLLKKENGKRIDLEIERNCSVKDILDLCQAPDSRLILTGVELTPTTVLSDLFSLEHFEFILFPPESRGHILSTVKLPCPVLIFKYLNSIVFGKSVEHHPHFPEINFAICKECVKTTRSPTPAYPKITCSQCQSYLISSKPRCSCEVPNPSKNSICTEHDRDQIIIPQLRLPENIRLQGGGSSNLCCICFDEIRLEPVVVFQKSGLPCHVTCLPCYERYAEHSIKERKSPALSFNSSGVMLACPACHSVPDKTWKPQILRLFGDEIYDLYGTMSTEFFLSKQENRLFCPKQSCGSVFLVETKEGGIITCPVCYYQFCANCNEEAHQGECSNAPSNDNSKSLIAKMKKCPDCQTPAEKISGCNHMTCQAPFCDTEWCWICCRVWSLQCQLEHWGLHDPGTEID</sequence>
<dbReference type="Gene3D" id="1.20.120.1750">
    <property type="match status" value="1"/>
</dbReference>
<keyword evidence="7" id="KW-0863">Zinc-finger</keyword>
<dbReference type="InterPro" id="IPR031127">
    <property type="entry name" value="E3_UB_ligase_RBR"/>
</dbReference>
<dbReference type="Pfam" id="PF22605">
    <property type="entry name" value="IBR_2"/>
    <property type="match status" value="1"/>
</dbReference>
<evidence type="ECO:0000256" key="4">
    <source>
        <dbReference type="ARBA" id="ARBA00022679"/>
    </source>
</evidence>
<evidence type="ECO:0000256" key="8">
    <source>
        <dbReference type="ARBA" id="ARBA00022786"/>
    </source>
</evidence>
<comment type="catalytic activity">
    <reaction evidence="1">
        <text>[E2 ubiquitin-conjugating enzyme]-S-ubiquitinyl-L-cysteine + [acceptor protein]-L-lysine = [E2 ubiquitin-conjugating enzyme]-L-cysteine + [acceptor protein]-N(6)-ubiquitinyl-L-lysine.</text>
        <dbReference type="EC" id="2.3.2.31"/>
    </reaction>
</comment>
<keyword evidence="8" id="KW-0833">Ubl conjugation pathway</keyword>
<evidence type="ECO:0000256" key="1">
    <source>
        <dbReference type="ARBA" id="ARBA00001798"/>
    </source>
</evidence>
<dbReference type="PROSITE" id="PS51873">
    <property type="entry name" value="TRIAD"/>
    <property type="match status" value="1"/>
</dbReference>
<keyword evidence="5" id="KW-0479">Metal-binding</keyword>
<comment type="pathway">
    <text evidence="2">Protein modification; protein ubiquitination.</text>
</comment>
<organism evidence="11 12">
    <name type="scientific">Oikopleura dioica</name>
    <name type="common">Tunicate</name>
    <dbReference type="NCBI Taxonomy" id="34765"/>
    <lineage>
        <taxon>Eukaryota</taxon>
        <taxon>Metazoa</taxon>
        <taxon>Chordata</taxon>
        <taxon>Tunicata</taxon>
        <taxon>Appendicularia</taxon>
        <taxon>Copelata</taxon>
        <taxon>Oikopleuridae</taxon>
        <taxon>Oikopleura</taxon>
    </lineage>
</organism>
<dbReference type="InterPro" id="IPR054694">
    <property type="entry name" value="Parkin-like_IBR"/>
</dbReference>
<evidence type="ECO:0000256" key="9">
    <source>
        <dbReference type="ARBA" id="ARBA00022833"/>
    </source>
</evidence>
<dbReference type="EC" id="2.3.2.31" evidence="3"/>
<dbReference type="Proteomes" id="UP001158576">
    <property type="component" value="Chromosome PAR"/>
</dbReference>
<accession>A0ABN7S1Y2</accession>
<dbReference type="Gene3D" id="2.20.25.20">
    <property type="match status" value="1"/>
</dbReference>
<keyword evidence="9" id="KW-0862">Zinc</keyword>
<dbReference type="EMBL" id="OU015568">
    <property type="protein sequence ID" value="CAG5086406.1"/>
    <property type="molecule type" value="Genomic_DNA"/>
</dbReference>
<protein>
    <recommendedName>
        <fullName evidence="3">RBR-type E3 ubiquitin transferase</fullName>
        <ecNumber evidence="3">2.3.2.31</ecNumber>
    </recommendedName>
</protein>
<dbReference type="SUPFAM" id="SSF57850">
    <property type="entry name" value="RING/U-box"/>
    <property type="match status" value="2"/>
</dbReference>
<keyword evidence="12" id="KW-1185">Reference proteome</keyword>
<evidence type="ECO:0000256" key="2">
    <source>
        <dbReference type="ARBA" id="ARBA00004906"/>
    </source>
</evidence>
<evidence type="ECO:0000256" key="5">
    <source>
        <dbReference type="ARBA" id="ARBA00022723"/>
    </source>
</evidence>
<feature type="domain" description="RING-type" evidence="10">
    <location>
        <begin position="195"/>
        <end position="412"/>
    </location>
</feature>
<reference evidence="11 12" key="1">
    <citation type="submission" date="2021-04" db="EMBL/GenBank/DDBJ databases">
        <authorList>
            <person name="Bliznina A."/>
        </authorList>
    </citation>
    <scope>NUCLEOTIDE SEQUENCE [LARGE SCALE GENOMIC DNA]</scope>
</reference>
<evidence type="ECO:0000259" key="10">
    <source>
        <dbReference type="PROSITE" id="PS51873"/>
    </source>
</evidence>
<keyword evidence="4" id="KW-0808">Transferase</keyword>
<dbReference type="SMART" id="SM00647">
    <property type="entry name" value="IBR"/>
    <property type="match status" value="1"/>
</dbReference>
<evidence type="ECO:0000256" key="7">
    <source>
        <dbReference type="ARBA" id="ARBA00022771"/>
    </source>
</evidence>
<dbReference type="PANTHER" id="PTHR11685">
    <property type="entry name" value="RBR FAMILY RING FINGER AND IBR DOMAIN-CONTAINING"/>
    <property type="match status" value="1"/>
</dbReference>
<evidence type="ECO:0000313" key="12">
    <source>
        <dbReference type="Proteomes" id="UP001158576"/>
    </source>
</evidence>
<proteinExistence type="predicted"/>
<dbReference type="InterPro" id="IPR044066">
    <property type="entry name" value="TRIAD_supradom"/>
</dbReference>
<dbReference type="Pfam" id="PF01485">
    <property type="entry name" value="IBR"/>
    <property type="match status" value="1"/>
</dbReference>
<dbReference type="PRINTS" id="PR01475">
    <property type="entry name" value="PARKIN"/>
</dbReference>
<evidence type="ECO:0000256" key="6">
    <source>
        <dbReference type="ARBA" id="ARBA00022737"/>
    </source>
</evidence>